<gene>
    <name evidence="11" type="primary">nudC</name>
    <name evidence="11" type="ORF">OLW01_12560</name>
</gene>
<dbReference type="PROSITE" id="PS00893">
    <property type="entry name" value="NUDIX_BOX"/>
    <property type="match status" value="1"/>
</dbReference>
<comment type="similarity">
    <text evidence="3">Belongs to the Nudix hydrolase family. NudC subfamily.</text>
</comment>
<dbReference type="CDD" id="cd03429">
    <property type="entry name" value="NUDIX_NADH_pyrophosphatase_Nudt13"/>
    <property type="match status" value="1"/>
</dbReference>
<dbReference type="EC" id="3.6.1.22" evidence="4"/>
<organism evidence="11 12">
    <name type="scientific">Catenovulum adriaticum</name>
    <dbReference type="NCBI Taxonomy" id="2984846"/>
    <lineage>
        <taxon>Bacteria</taxon>
        <taxon>Pseudomonadati</taxon>
        <taxon>Pseudomonadota</taxon>
        <taxon>Gammaproteobacteria</taxon>
        <taxon>Alteromonadales</taxon>
        <taxon>Alteromonadaceae</taxon>
        <taxon>Catenovulum</taxon>
    </lineage>
</organism>
<dbReference type="Pfam" id="PF00293">
    <property type="entry name" value="NUDIX"/>
    <property type="match status" value="1"/>
</dbReference>
<dbReference type="RefSeq" id="WP_268074261.1">
    <property type="nucleotide sequence ID" value="NZ_CP109965.1"/>
</dbReference>
<evidence type="ECO:0000313" key="12">
    <source>
        <dbReference type="Proteomes" id="UP001163726"/>
    </source>
</evidence>
<dbReference type="Proteomes" id="UP001163726">
    <property type="component" value="Chromosome"/>
</dbReference>
<dbReference type="NCBIfam" id="NF001299">
    <property type="entry name" value="PRK00241.1"/>
    <property type="match status" value="1"/>
</dbReference>
<evidence type="ECO:0000256" key="4">
    <source>
        <dbReference type="ARBA" id="ARBA00012381"/>
    </source>
</evidence>
<dbReference type="InterPro" id="IPR050241">
    <property type="entry name" value="NAD-cap_RNA_hydrolase_NudC"/>
</dbReference>
<keyword evidence="5" id="KW-0479">Metal-binding</keyword>
<name>A0ABY7AL12_9ALTE</name>
<evidence type="ECO:0000313" key="11">
    <source>
        <dbReference type="EMBL" id="WAJ69962.1"/>
    </source>
</evidence>
<comment type="cofactor">
    <cofactor evidence="2">
        <name>Zn(2+)</name>
        <dbReference type="ChEBI" id="CHEBI:29105"/>
    </cofactor>
</comment>
<evidence type="ECO:0000259" key="10">
    <source>
        <dbReference type="PROSITE" id="PS51462"/>
    </source>
</evidence>
<evidence type="ECO:0000256" key="1">
    <source>
        <dbReference type="ARBA" id="ARBA00001946"/>
    </source>
</evidence>
<dbReference type="PROSITE" id="PS51462">
    <property type="entry name" value="NUDIX"/>
    <property type="match status" value="1"/>
</dbReference>
<protein>
    <recommendedName>
        <fullName evidence="4">NAD(+) diphosphatase</fullName>
        <ecNumber evidence="4">3.6.1.22</ecNumber>
    </recommendedName>
</protein>
<evidence type="ECO:0000256" key="7">
    <source>
        <dbReference type="ARBA" id="ARBA00022842"/>
    </source>
</evidence>
<dbReference type="PANTHER" id="PTHR42904:SF6">
    <property type="entry name" value="NAD-CAPPED RNA HYDROLASE NUDT12"/>
    <property type="match status" value="1"/>
</dbReference>
<dbReference type="InterPro" id="IPR049734">
    <property type="entry name" value="NudC-like_C"/>
</dbReference>
<dbReference type="InterPro" id="IPR015376">
    <property type="entry name" value="Znr_NADH_PPase"/>
</dbReference>
<evidence type="ECO:0000256" key="2">
    <source>
        <dbReference type="ARBA" id="ARBA00001947"/>
    </source>
</evidence>
<evidence type="ECO:0000256" key="6">
    <source>
        <dbReference type="ARBA" id="ARBA00022801"/>
    </source>
</evidence>
<comment type="catalytic activity">
    <reaction evidence="9">
        <text>a 5'-end NAD(+)-phospho-ribonucleoside in mRNA + H2O = a 5'-end phospho-adenosine-phospho-ribonucleoside in mRNA + beta-nicotinamide D-ribonucleotide + 2 H(+)</text>
        <dbReference type="Rhea" id="RHEA:60876"/>
        <dbReference type="Rhea" id="RHEA-COMP:15698"/>
        <dbReference type="Rhea" id="RHEA-COMP:15719"/>
        <dbReference type="ChEBI" id="CHEBI:14649"/>
        <dbReference type="ChEBI" id="CHEBI:15377"/>
        <dbReference type="ChEBI" id="CHEBI:15378"/>
        <dbReference type="ChEBI" id="CHEBI:144029"/>
        <dbReference type="ChEBI" id="CHEBI:144051"/>
    </reaction>
    <physiologicalReaction direction="left-to-right" evidence="9">
        <dbReference type="Rhea" id="RHEA:60877"/>
    </physiologicalReaction>
</comment>
<accession>A0ABY7AL12</accession>
<dbReference type="SUPFAM" id="SSF55811">
    <property type="entry name" value="Nudix"/>
    <property type="match status" value="2"/>
</dbReference>
<dbReference type="GO" id="GO:0016787">
    <property type="term" value="F:hydrolase activity"/>
    <property type="evidence" value="ECO:0007669"/>
    <property type="project" value="UniProtKB-KW"/>
</dbReference>
<dbReference type="PANTHER" id="PTHR42904">
    <property type="entry name" value="NUDIX HYDROLASE, NUDC SUBFAMILY"/>
    <property type="match status" value="1"/>
</dbReference>
<dbReference type="InterPro" id="IPR015797">
    <property type="entry name" value="NUDIX_hydrolase-like_dom_sf"/>
</dbReference>
<dbReference type="Gene3D" id="3.90.79.20">
    <property type="match status" value="1"/>
</dbReference>
<evidence type="ECO:0000256" key="9">
    <source>
        <dbReference type="ARBA" id="ARBA00023679"/>
    </source>
</evidence>
<dbReference type="InterPro" id="IPR020084">
    <property type="entry name" value="NUDIX_hydrolase_CS"/>
</dbReference>
<feature type="domain" description="Nudix hydrolase" evidence="10">
    <location>
        <begin position="141"/>
        <end position="264"/>
    </location>
</feature>
<evidence type="ECO:0000256" key="8">
    <source>
        <dbReference type="ARBA" id="ARBA00023027"/>
    </source>
</evidence>
<dbReference type="InterPro" id="IPR000086">
    <property type="entry name" value="NUDIX_hydrolase_dom"/>
</dbReference>
<comment type="cofactor">
    <cofactor evidence="1">
        <name>Mg(2+)</name>
        <dbReference type="ChEBI" id="CHEBI:18420"/>
    </cofactor>
</comment>
<reference evidence="11" key="1">
    <citation type="submission" date="2022-10" db="EMBL/GenBank/DDBJ databases">
        <title>Catenovulum adriacola sp. nov. isolated in the Harbour of Susak.</title>
        <authorList>
            <person name="Schoch T."/>
            <person name="Reich S.J."/>
            <person name="Stoeferle S."/>
            <person name="Flaiz M."/>
            <person name="Kazda M."/>
            <person name="Riedel C.U."/>
            <person name="Duerre P."/>
        </authorList>
    </citation>
    <scope>NUCLEOTIDE SEQUENCE</scope>
    <source>
        <strain evidence="11">TS8</strain>
    </source>
</reference>
<keyword evidence="7" id="KW-0460">Magnesium</keyword>
<evidence type="ECO:0000256" key="5">
    <source>
        <dbReference type="ARBA" id="ARBA00022723"/>
    </source>
</evidence>
<dbReference type="Pfam" id="PF09297">
    <property type="entry name" value="Zn_ribbon_NUD"/>
    <property type="match status" value="1"/>
</dbReference>
<keyword evidence="6 11" id="KW-0378">Hydrolase</keyword>
<keyword evidence="8" id="KW-0520">NAD</keyword>
<dbReference type="EMBL" id="CP109965">
    <property type="protein sequence ID" value="WAJ69962.1"/>
    <property type="molecule type" value="Genomic_DNA"/>
</dbReference>
<proteinExistence type="inferred from homology"/>
<dbReference type="Gene3D" id="3.90.79.10">
    <property type="entry name" value="Nucleoside Triphosphate Pyrophosphohydrolase"/>
    <property type="match status" value="1"/>
</dbReference>
<evidence type="ECO:0000256" key="3">
    <source>
        <dbReference type="ARBA" id="ARBA00009595"/>
    </source>
</evidence>
<sequence length="270" mass="30667">MQVNQLVHFAREHQAHWLIVRNDEVYIMTQPLCIPLQSADELFNAINANKSVYLGEHKRSPVYFINASQAAIKPEISGRFIGLKQLINDCDFALFGFAAKAVQFQHFLETHRYCGRCGQKMKHVGWEMAVHCKRCHHRCYPRLSPCVIMAVLKGNSILLAQGKKSQSGVHSVLAGFVEPGETLEQAVAREVKEETNINVKNPRYFASQAWPFPHQLMVGFIAEYESGKIVIDEKEILHADWYNLADLPETPGRYSIAGQLIEYAENQIKS</sequence>
<keyword evidence="12" id="KW-1185">Reference proteome</keyword>